<keyword evidence="1" id="KW-1133">Transmembrane helix</keyword>
<dbReference type="RefSeq" id="WP_188164043.1">
    <property type="nucleotide sequence ID" value="NZ_JACVVX010000002.1"/>
</dbReference>
<organism evidence="2 3">
    <name type="scientific">Oryzicola mucosus</name>
    <dbReference type="NCBI Taxonomy" id="2767425"/>
    <lineage>
        <taxon>Bacteria</taxon>
        <taxon>Pseudomonadati</taxon>
        <taxon>Pseudomonadota</taxon>
        <taxon>Alphaproteobacteria</taxon>
        <taxon>Hyphomicrobiales</taxon>
        <taxon>Phyllobacteriaceae</taxon>
        <taxon>Oryzicola</taxon>
    </lineage>
</organism>
<dbReference type="EMBL" id="JACVVX010000002">
    <property type="protein sequence ID" value="MBD0414610.1"/>
    <property type="molecule type" value="Genomic_DNA"/>
</dbReference>
<keyword evidence="1" id="KW-0812">Transmembrane</keyword>
<reference evidence="2" key="1">
    <citation type="submission" date="2020-09" db="EMBL/GenBank/DDBJ databases">
        <title>Genome seq and assembly of Tianweitania sp.</title>
        <authorList>
            <person name="Chhetri G."/>
        </authorList>
    </citation>
    <scope>NUCLEOTIDE SEQUENCE</scope>
    <source>
        <strain evidence="2">Rool2</strain>
    </source>
</reference>
<feature type="transmembrane region" description="Helical" evidence="1">
    <location>
        <begin position="36"/>
        <end position="57"/>
    </location>
</feature>
<protein>
    <submittedName>
        <fullName evidence="2">DMT family transporter</fullName>
    </submittedName>
</protein>
<evidence type="ECO:0000256" key="1">
    <source>
        <dbReference type="SAM" id="Phobius"/>
    </source>
</evidence>
<dbReference type="Pfam" id="PF04657">
    <property type="entry name" value="DMT_YdcZ"/>
    <property type="match status" value="1"/>
</dbReference>
<evidence type="ECO:0000313" key="2">
    <source>
        <dbReference type="EMBL" id="MBD0414610.1"/>
    </source>
</evidence>
<proteinExistence type="predicted"/>
<dbReference type="PANTHER" id="PTHR34821:SF2">
    <property type="entry name" value="INNER MEMBRANE PROTEIN YDCZ"/>
    <property type="match status" value="1"/>
</dbReference>
<keyword evidence="3" id="KW-1185">Reference proteome</keyword>
<keyword evidence="1" id="KW-0472">Membrane</keyword>
<feature type="transmembrane region" description="Helical" evidence="1">
    <location>
        <begin position="111"/>
        <end position="135"/>
    </location>
</feature>
<dbReference type="AlphaFoldDB" id="A0A8J6U4M3"/>
<gene>
    <name evidence="2" type="ORF">ICI42_08085</name>
</gene>
<evidence type="ECO:0000313" key="3">
    <source>
        <dbReference type="Proteomes" id="UP000643405"/>
    </source>
</evidence>
<feature type="transmembrane region" description="Helical" evidence="1">
    <location>
        <begin position="69"/>
        <end position="91"/>
    </location>
</feature>
<dbReference type="PANTHER" id="PTHR34821">
    <property type="entry name" value="INNER MEMBRANE PROTEIN YDCZ"/>
    <property type="match status" value="1"/>
</dbReference>
<comment type="caution">
    <text evidence="2">The sequence shown here is derived from an EMBL/GenBank/DDBJ whole genome shotgun (WGS) entry which is preliminary data.</text>
</comment>
<accession>A0A8J6U4M3</accession>
<dbReference type="Proteomes" id="UP000643405">
    <property type="component" value="Unassembled WGS sequence"/>
</dbReference>
<dbReference type="GO" id="GO:0005886">
    <property type="term" value="C:plasma membrane"/>
    <property type="evidence" value="ECO:0007669"/>
    <property type="project" value="TreeGrafter"/>
</dbReference>
<dbReference type="InterPro" id="IPR006750">
    <property type="entry name" value="YdcZ"/>
</dbReference>
<name>A0A8J6U4M3_9HYPH</name>
<sequence length="142" mass="14328">MTMPILVACLAGLLVGLSRQLNGRLAVSTSPLISSFWNHAVGFAALTVLGLVVGGLIPPGAENAPWHAYVGGPIGVVFVAAGSWVIARIGAVNTAILVIGGQMVSGVLLDLVLAAPTTLWATGLGVILILAGVVVTQTQAKR</sequence>